<comment type="caution">
    <text evidence="2">The sequence shown here is derived from an EMBL/GenBank/DDBJ whole genome shotgun (WGS) entry which is preliminary data.</text>
</comment>
<keyword evidence="1" id="KW-0812">Transmembrane</keyword>
<keyword evidence="1" id="KW-0472">Membrane</keyword>
<name>A0A554WGP3_9BURK</name>
<evidence type="ECO:0000313" key="2">
    <source>
        <dbReference type="EMBL" id="TSE22747.1"/>
    </source>
</evidence>
<keyword evidence="1" id="KW-1133">Transmembrane helix</keyword>
<keyword evidence="3" id="KW-1185">Reference proteome</keyword>
<dbReference type="Proteomes" id="UP000320225">
    <property type="component" value="Unassembled WGS sequence"/>
</dbReference>
<evidence type="ECO:0000313" key="3">
    <source>
        <dbReference type="Proteomes" id="UP000320225"/>
    </source>
</evidence>
<evidence type="ECO:0000256" key="1">
    <source>
        <dbReference type="SAM" id="Phobius"/>
    </source>
</evidence>
<sequence length="110" mass="12083">MGGHGMDAVIVAAIISASGTVLAALIGGASVLVVALHRRWIIELAKSVEFYHALETEWLRASLRQELGREPTEGQINHRRGQQRKNLMGKIDHEVLTARQAAAIRARYFG</sequence>
<dbReference type="AlphaFoldDB" id="A0A554WGP3"/>
<accession>A0A554WGP3</accession>
<protein>
    <submittedName>
        <fullName evidence="2">Uncharacterized protein</fullName>
    </submittedName>
</protein>
<reference evidence="2 3" key="1">
    <citation type="submission" date="2019-07" db="EMBL/GenBank/DDBJ databases">
        <title>Tepidimonas sediminis YIM 72259 draft genome.</title>
        <authorList>
            <person name="Da Costa M.S."/>
            <person name="Froufe H.J.C."/>
            <person name="Egas C."/>
            <person name="Albuquerque L."/>
        </authorList>
    </citation>
    <scope>NUCLEOTIDE SEQUENCE [LARGE SCALE GENOMIC DNA]</scope>
    <source>
        <strain evidence="2 3">YIM 72259</strain>
    </source>
</reference>
<feature type="transmembrane region" description="Helical" evidence="1">
    <location>
        <begin position="12"/>
        <end position="36"/>
    </location>
</feature>
<proteinExistence type="predicted"/>
<dbReference type="EMBL" id="VJND01000021">
    <property type="protein sequence ID" value="TSE22747.1"/>
    <property type="molecule type" value="Genomic_DNA"/>
</dbReference>
<gene>
    <name evidence="2" type="ORF">Tsedi_02331</name>
</gene>
<organism evidence="2 3">
    <name type="scientific">Tepidimonas sediminis</name>
    <dbReference type="NCBI Taxonomy" id="2588941"/>
    <lineage>
        <taxon>Bacteria</taxon>
        <taxon>Pseudomonadati</taxon>
        <taxon>Pseudomonadota</taxon>
        <taxon>Betaproteobacteria</taxon>
        <taxon>Burkholderiales</taxon>
        <taxon>Tepidimonas</taxon>
    </lineage>
</organism>